<evidence type="ECO:0000256" key="3">
    <source>
        <dbReference type="ARBA" id="ARBA00022833"/>
    </source>
</evidence>
<accession>A0ABR0UDC1</accession>
<dbReference type="Pfam" id="PF03107">
    <property type="entry name" value="C1_2"/>
    <property type="match status" value="2"/>
</dbReference>
<sequence length="312" mass="34093">MAAPQKNTIDHFTHLGHPLTAVDGHKQQYLCNGCKTPGSGKRYRCNGCDFDLHEYCGTCPEADTLSTFMHQNHTLLLVTPTGNIARHVNRFCSVCTDPVDGLFYRCLDCDFDAHPLCTQLPKELKHALHIIHPLNLESSPVAGVCAVCKCLCTGWRYRCGVCHFDIHLGCILVVPCPENNNNNNVQANQRGVHVHDQGIPFRGPPQFGPYYGSPYGPGYCYHPFGPGYCYRPFGAGYCYHPLGPGFNNTHPNQYMYPNNSMPQNQVGGGSGSTGNNGTGRIGKSMFSLVGQLGFGVISNMIFGVDVSSLFVG</sequence>
<gene>
    <name evidence="5" type="ORF">DH2020_046020</name>
</gene>
<keyword evidence="6" id="KW-1185">Reference proteome</keyword>
<name>A0ABR0UDC1_REHGL</name>
<dbReference type="PROSITE" id="PS00479">
    <property type="entry name" value="ZF_DAG_PE_1"/>
    <property type="match status" value="1"/>
</dbReference>
<comment type="caution">
    <text evidence="5">The sequence shown here is derived from an EMBL/GenBank/DDBJ whole genome shotgun (WGS) entry which is preliminary data.</text>
</comment>
<dbReference type="InterPro" id="IPR046349">
    <property type="entry name" value="C1-like_sf"/>
</dbReference>
<dbReference type="EMBL" id="JABTTQ020003093">
    <property type="protein sequence ID" value="KAK6120329.1"/>
    <property type="molecule type" value="Genomic_DNA"/>
</dbReference>
<evidence type="ECO:0000313" key="5">
    <source>
        <dbReference type="EMBL" id="KAK6120329.1"/>
    </source>
</evidence>
<organism evidence="5 6">
    <name type="scientific">Rehmannia glutinosa</name>
    <name type="common">Chinese foxglove</name>
    <dbReference type="NCBI Taxonomy" id="99300"/>
    <lineage>
        <taxon>Eukaryota</taxon>
        <taxon>Viridiplantae</taxon>
        <taxon>Streptophyta</taxon>
        <taxon>Embryophyta</taxon>
        <taxon>Tracheophyta</taxon>
        <taxon>Spermatophyta</taxon>
        <taxon>Magnoliopsida</taxon>
        <taxon>eudicotyledons</taxon>
        <taxon>Gunneridae</taxon>
        <taxon>Pentapetalae</taxon>
        <taxon>asterids</taxon>
        <taxon>lamiids</taxon>
        <taxon>Lamiales</taxon>
        <taxon>Orobanchaceae</taxon>
        <taxon>Rehmannieae</taxon>
        <taxon>Rehmannia</taxon>
    </lineage>
</organism>
<feature type="domain" description="Phorbol-ester/DAG-type" evidence="4">
    <location>
        <begin position="132"/>
        <end position="176"/>
    </location>
</feature>
<keyword evidence="1" id="KW-0479">Metal-binding</keyword>
<protein>
    <recommendedName>
        <fullName evidence="4">Phorbol-ester/DAG-type domain-containing protein</fullName>
    </recommendedName>
</protein>
<reference evidence="5 6" key="1">
    <citation type="journal article" date="2021" name="Comput. Struct. Biotechnol. J.">
        <title>De novo genome assembly of the potent medicinal plant Rehmannia glutinosa using nanopore technology.</title>
        <authorList>
            <person name="Ma L."/>
            <person name="Dong C."/>
            <person name="Song C."/>
            <person name="Wang X."/>
            <person name="Zheng X."/>
            <person name="Niu Y."/>
            <person name="Chen S."/>
            <person name="Feng W."/>
        </authorList>
    </citation>
    <scope>NUCLEOTIDE SEQUENCE [LARGE SCALE GENOMIC DNA]</scope>
    <source>
        <strain evidence="5">DH-2019</strain>
    </source>
</reference>
<dbReference type="SUPFAM" id="SSF57889">
    <property type="entry name" value="Cysteine-rich domain"/>
    <property type="match status" value="2"/>
</dbReference>
<dbReference type="PANTHER" id="PTHR47841">
    <property type="entry name" value="DIACYLGLYCEROL KINASE THETA-LIKE-RELATED"/>
    <property type="match status" value="1"/>
</dbReference>
<evidence type="ECO:0000256" key="2">
    <source>
        <dbReference type="ARBA" id="ARBA00022737"/>
    </source>
</evidence>
<dbReference type="InterPro" id="IPR002219">
    <property type="entry name" value="PKC_DAG/PE"/>
</dbReference>
<dbReference type="InterPro" id="IPR004146">
    <property type="entry name" value="DC1"/>
</dbReference>
<keyword evidence="2" id="KW-0677">Repeat</keyword>
<dbReference type="Proteomes" id="UP001318860">
    <property type="component" value="Unassembled WGS sequence"/>
</dbReference>
<proteinExistence type="predicted"/>
<evidence type="ECO:0000259" key="4">
    <source>
        <dbReference type="PROSITE" id="PS00479"/>
    </source>
</evidence>
<evidence type="ECO:0000313" key="6">
    <source>
        <dbReference type="Proteomes" id="UP001318860"/>
    </source>
</evidence>
<evidence type="ECO:0000256" key="1">
    <source>
        <dbReference type="ARBA" id="ARBA00022723"/>
    </source>
</evidence>
<dbReference type="PANTHER" id="PTHR47841:SF7">
    <property type="entry name" value="CYSTEINE_HISTIDINE-RICH C1 DOMAIN PROTEIN"/>
    <property type="match status" value="1"/>
</dbReference>
<keyword evidence="3" id="KW-0862">Zinc</keyword>